<evidence type="ECO:0000256" key="1">
    <source>
        <dbReference type="SAM" id="MobiDB-lite"/>
    </source>
</evidence>
<dbReference type="InterPro" id="IPR019240">
    <property type="entry name" value="DUF2196"/>
</dbReference>
<organism evidence="2 3">
    <name type="scientific">Ceratocystis lukuohia</name>
    <dbReference type="NCBI Taxonomy" id="2019550"/>
    <lineage>
        <taxon>Eukaryota</taxon>
        <taxon>Fungi</taxon>
        <taxon>Dikarya</taxon>
        <taxon>Ascomycota</taxon>
        <taxon>Pezizomycotina</taxon>
        <taxon>Sordariomycetes</taxon>
        <taxon>Hypocreomycetidae</taxon>
        <taxon>Microascales</taxon>
        <taxon>Ceratocystidaceae</taxon>
        <taxon>Ceratocystis</taxon>
    </lineage>
</organism>
<feature type="region of interest" description="Disordered" evidence="1">
    <location>
        <begin position="122"/>
        <end position="144"/>
    </location>
</feature>
<accession>A0ABR4MKP5</accession>
<dbReference type="Pfam" id="PF09962">
    <property type="entry name" value="DUF2196"/>
    <property type="match status" value="1"/>
</dbReference>
<comment type="caution">
    <text evidence="2">The sequence shown here is derived from an EMBL/GenBank/DDBJ whole genome shotgun (WGS) entry which is preliminary data.</text>
</comment>
<name>A0ABR4MKP5_9PEZI</name>
<dbReference type="GeneID" id="98117183"/>
<proteinExistence type="predicted"/>
<dbReference type="EMBL" id="JABSNW010000003">
    <property type="protein sequence ID" value="KAL2888865.1"/>
    <property type="molecule type" value="Genomic_DNA"/>
</dbReference>
<dbReference type="Proteomes" id="UP001610728">
    <property type="component" value="Unassembled WGS sequence"/>
</dbReference>
<gene>
    <name evidence="2" type="ORF">HOO65_030366</name>
</gene>
<evidence type="ECO:0000313" key="3">
    <source>
        <dbReference type="Proteomes" id="UP001610728"/>
    </source>
</evidence>
<reference evidence="2 3" key="1">
    <citation type="submission" date="2020-05" db="EMBL/GenBank/DDBJ databases">
        <title>Ceratocystis lukuohia genome.</title>
        <authorList>
            <person name="Harrington T.C."/>
            <person name="Kim K."/>
            <person name="Mayers C.G."/>
        </authorList>
    </citation>
    <scope>NUCLEOTIDE SEQUENCE [LARGE SCALE GENOMIC DNA]</scope>
    <source>
        <strain evidence="2 3">C4212</strain>
    </source>
</reference>
<sequence>MPSVPGINQVVRGALVNIVLKVDQPTGRTVAGVIQDVLTRGNHPRGIKVRLADGRVGRVKSLASEAQVRGDEPPTPAEPGDFGAAARRGGRGRDVRHGSGLDLAGDTGAPATEIGLDAYIRPAKGRGKGRGRGGAGQFGQSQRGYVTDALQSTNRGDEAPASSAAEKTKPSVCPVCLVFEGDEQAVSHHVGTHFE</sequence>
<keyword evidence="3" id="KW-1185">Reference proteome</keyword>
<protein>
    <submittedName>
        <fullName evidence="2">MFS multidrug transporter</fullName>
    </submittedName>
</protein>
<dbReference type="RefSeq" id="XP_070860045.1">
    <property type="nucleotide sequence ID" value="XM_071000386.1"/>
</dbReference>
<dbReference type="NCBIfam" id="TIGR03833">
    <property type="entry name" value="YwbE family protein"/>
    <property type="match status" value="1"/>
</dbReference>
<dbReference type="PANTHER" id="PTHR40069:SF1">
    <property type="entry name" value="YWBE PROTEIN"/>
    <property type="match status" value="1"/>
</dbReference>
<dbReference type="PANTHER" id="PTHR40069">
    <property type="entry name" value="YWBE PROTEIN"/>
    <property type="match status" value="1"/>
</dbReference>
<feature type="region of interest" description="Disordered" evidence="1">
    <location>
        <begin position="63"/>
        <end position="106"/>
    </location>
</feature>
<evidence type="ECO:0000313" key="2">
    <source>
        <dbReference type="EMBL" id="KAL2888865.1"/>
    </source>
</evidence>